<sequence length="1201" mass="137088">MVYCRRSLRLHILQPAGLFRRSLSGCSTNRKKKERRSKTRAMAKKAVPEISRNTVLCDSLLPLTFRWDTFDAGTETATEPRAATACSTWNYEAQIWQAIDYPRMLEKEFSHSQNCAENLPEYFKHHSLGVNAEGNDSADGDHDNSLPEVSDEKRSEIPVKRDASYYPLRALKSYLQTCFASGMTTRAYQTFLRYLHPRTLRNRSARANLDDPELFNIVLRGLSGCAEVHPKKVEHVLKVMQMKQVKPNHNTVASLLLLGHISQAMDIVDKYKLPLEEVTSQAQYSDKERDLILSRIREAKPGFEGFKSQHNCFANAQYSCELLNDLQLPVRREWYPYAGLFDKQRLESAFARQMKIELDGFVKVKSVAGRSPTDGNLRSRDELNRKLCENFLSDIQRCWRRQLHRSVLMEKLKLSQAMRNAKHMNIEPFLNCVTAKELGDILYEEVTKLCGLSEEYSDPMFFYYDRLADRLMKKFHVNLRQRLNVFGKVRTIYSKYLDLYLNSEISLHCNHRQFWQQCACELHPDHPSVVTDLVGWAYADKQEIGRQLFSLILDSTLVPSTLRLSGDHLVKGELVPAFYTVFRDVGAKAQEELRLHPTLIKLVRTVSPTHINFEPSAVPMLCPPVPWHNCKTGYYLITEVPLVRLHYSSLPAAEVDKADVSEEEALPAMDCLNQLSGTPWIVNGPVLDVMLEVFRGKGNDALGIPPPPWTMPSFPKMPKQRMNTKEMAAYFKERYEVKKMKNENYSLWCSALYKLSVANQGRVYPCPPHLHHMGDDVCRGLLLFAKGHPLGSRGFEWLKIHCVNLTGLKKREPLTARLEYAEEILQDILDSAARPLDGRGWWMTSEEPWQTLACCMEIASALGCPEGPESYVSHFPIHQDGSCNGLQHYAALGRDVAGAYHVNLCASDAPQDVYSGVASLIEEKRAEEAKGLSKIAGRLQGVVKRKVVKQTVMTTVYGVTRYGARHQISRQLKALTDFPKELEFEGSKYLMQKTFESLGQMFCSARAIQEWLTELASLIAKDCHRVVQWKTPLNFPVLQPYYRSGGLAASVFGDYGAVCKEGTLRRSVYGKISSSKPDSRKQRNGFPPNFIHSLDSSHMMLTSLFCQRAGLTFASVHDCFWTHASTVDLMNKILREQFVALHSRPILEDLSTFLMKTYIDNGCWTKKQAERRAYIRDQFANVPKKGDFDIREVLRSTYFFS</sequence>
<dbReference type="PROSITE" id="PS00489">
    <property type="entry name" value="RNA_POL_PHAGE_2"/>
    <property type="match status" value="1"/>
</dbReference>
<dbReference type="GO" id="GO:0006390">
    <property type="term" value="P:mitochondrial transcription"/>
    <property type="evidence" value="ECO:0007669"/>
    <property type="project" value="TreeGrafter"/>
</dbReference>
<dbReference type="EC" id="2.7.7.6" evidence="2 9"/>
<dbReference type="STRING" id="70415.A0A5S6QR56"/>
<comment type="function">
    <text evidence="9">DNA-dependent RNA polymerase catalyzes the transcription of DNA into RNA using the four ribonucleoside triphosphates as substrates.</text>
</comment>
<dbReference type="InterPro" id="IPR043502">
    <property type="entry name" value="DNA/RNA_pol_sf"/>
</dbReference>
<organism evidence="12 13">
    <name type="scientific">Trichuris muris</name>
    <name type="common">Mouse whipworm</name>
    <dbReference type="NCBI Taxonomy" id="70415"/>
    <lineage>
        <taxon>Eukaryota</taxon>
        <taxon>Metazoa</taxon>
        <taxon>Ecdysozoa</taxon>
        <taxon>Nematoda</taxon>
        <taxon>Enoplea</taxon>
        <taxon>Dorylaimia</taxon>
        <taxon>Trichinellida</taxon>
        <taxon>Trichuridae</taxon>
        <taxon>Trichuris</taxon>
    </lineage>
</organism>
<feature type="region of interest" description="Disordered" evidence="10">
    <location>
        <begin position="130"/>
        <end position="156"/>
    </location>
</feature>
<dbReference type="AlphaFoldDB" id="A0A5S6QR56"/>
<keyword evidence="12" id="KW-1185">Reference proteome</keyword>
<evidence type="ECO:0000313" key="12">
    <source>
        <dbReference type="Proteomes" id="UP000046395"/>
    </source>
</evidence>
<comment type="catalytic activity">
    <reaction evidence="8 9">
        <text>RNA(n) + a ribonucleoside 5'-triphosphate = RNA(n+1) + diphosphate</text>
        <dbReference type="Rhea" id="RHEA:21248"/>
        <dbReference type="Rhea" id="RHEA-COMP:14527"/>
        <dbReference type="Rhea" id="RHEA-COMP:17342"/>
        <dbReference type="ChEBI" id="CHEBI:33019"/>
        <dbReference type="ChEBI" id="CHEBI:61557"/>
        <dbReference type="ChEBI" id="CHEBI:140395"/>
        <dbReference type="EC" id="2.7.7.6"/>
    </reaction>
</comment>
<dbReference type="GO" id="GO:0003899">
    <property type="term" value="F:DNA-directed RNA polymerase activity"/>
    <property type="evidence" value="ECO:0007669"/>
    <property type="project" value="UniProtKB-EC"/>
</dbReference>
<evidence type="ECO:0000256" key="7">
    <source>
        <dbReference type="ARBA" id="ARBA00023163"/>
    </source>
</evidence>
<dbReference type="GO" id="GO:0034245">
    <property type="term" value="C:mitochondrial DNA-directed RNA polymerase complex"/>
    <property type="evidence" value="ECO:0007669"/>
    <property type="project" value="TreeGrafter"/>
</dbReference>
<dbReference type="Gene3D" id="1.10.287.280">
    <property type="match status" value="1"/>
</dbReference>
<dbReference type="Proteomes" id="UP000046395">
    <property type="component" value="Unassembled WGS sequence"/>
</dbReference>
<comment type="similarity">
    <text evidence="1 9">Belongs to the phage and mitochondrial RNA polymerase family.</text>
</comment>
<accession>A0A5S6QR56</accession>
<dbReference type="PANTHER" id="PTHR10102">
    <property type="entry name" value="DNA-DIRECTED RNA POLYMERASE, MITOCHONDRIAL"/>
    <property type="match status" value="1"/>
</dbReference>
<dbReference type="GO" id="GO:0001018">
    <property type="term" value="F:mitochondrial promoter sequence-specific DNA binding"/>
    <property type="evidence" value="ECO:0007669"/>
    <property type="project" value="TreeGrafter"/>
</dbReference>
<keyword evidence="4 9" id="KW-0808">Transferase</keyword>
<protein>
    <recommendedName>
        <fullName evidence="2 9">DNA-directed RNA polymerase</fullName>
        <ecNumber evidence="2 9">2.7.7.6</ecNumber>
    </recommendedName>
</protein>
<evidence type="ECO:0000256" key="3">
    <source>
        <dbReference type="ARBA" id="ARBA00022478"/>
    </source>
</evidence>
<evidence type="ECO:0000256" key="9">
    <source>
        <dbReference type="RuleBase" id="RU003805"/>
    </source>
</evidence>
<dbReference type="Gene3D" id="1.10.150.20">
    <property type="entry name" value="5' to 3' exonuclease, C-terminal subdomain"/>
    <property type="match status" value="1"/>
</dbReference>
<name>A0A5S6QR56_TRIMR</name>
<dbReference type="PANTHER" id="PTHR10102:SF0">
    <property type="entry name" value="DNA-DIRECTED RNA POLYMERASE, MITOCHONDRIAL"/>
    <property type="match status" value="1"/>
</dbReference>
<proteinExistence type="inferred from homology"/>
<evidence type="ECO:0000256" key="1">
    <source>
        <dbReference type="ARBA" id="ARBA00009493"/>
    </source>
</evidence>
<evidence type="ECO:0000256" key="6">
    <source>
        <dbReference type="ARBA" id="ARBA00022946"/>
    </source>
</evidence>
<feature type="domain" description="DNA-directed RNA polymerase N-terminal" evidence="11">
    <location>
        <begin position="351"/>
        <end position="677"/>
    </location>
</feature>
<dbReference type="InterPro" id="IPR046950">
    <property type="entry name" value="DNA-dir_Rpol_C_phage-type"/>
</dbReference>
<dbReference type="InterPro" id="IPR037159">
    <property type="entry name" value="RNA_POL_N_sf"/>
</dbReference>
<keyword evidence="7 9" id="KW-0804">Transcription</keyword>
<dbReference type="InterPro" id="IPR002092">
    <property type="entry name" value="DNA-dir_Rpol_phage-type"/>
</dbReference>
<reference evidence="13" key="1">
    <citation type="submission" date="2019-12" db="UniProtKB">
        <authorList>
            <consortium name="WormBaseParasite"/>
        </authorList>
    </citation>
    <scope>IDENTIFICATION</scope>
</reference>
<dbReference type="PROSITE" id="PS00900">
    <property type="entry name" value="RNA_POL_PHAGE_1"/>
    <property type="match status" value="1"/>
</dbReference>
<evidence type="ECO:0000256" key="5">
    <source>
        <dbReference type="ARBA" id="ARBA00022695"/>
    </source>
</evidence>
<feature type="compositionally biased region" description="Basic and acidic residues" evidence="10">
    <location>
        <begin position="139"/>
        <end position="156"/>
    </location>
</feature>
<dbReference type="SUPFAM" id="SSF56672">
    <property type="entry name" value="DNA/RNA polymerases"/>
    <property type="match status" value="1"/>
</dbReference>
<dbReference type="InterPro" id="IPR029262">
    <property type="entry name" value="RPOL_N"/>
</dbReference>
<evidence type="ECO:0000256" key="2">
    <source>
        <dbReference type="ARBA" id="ARBA00012418"/>
    </source>
</evidence>
<evidence type="ECO:0000256" key="10">
    <source>
        <dbReference type="SAM" id="MobiDB-lite"/>
    </source>
</evidence>
<dbReference type="SMART" id="SM01311">
    <property type="entry name" value="RPOL_N"/>
    <property type="match status" value="1"/>
</dbReference>
<keyword evidence="5 9" id="KW-0548">Nucleotidyltransferase</keyword>
<keyword evidence="3 9" id="KW-0240">DNA-directed RNA polymerase</keyword>
<evidence type="ECO:0000256" key="4">
    <source>
        <dbReference type="ARBA" id="ARBA00022679"/>
    </source>
</evidence>
<dbReference type="FunFam" id="1.10.287.280:FF:000001">
    <property type="entry name" value="DNA-directed RNA polymerase"/>
    <property type="match status" value="1"/>
</dbReference>
<evidence type="ECO:0000313" key="13">
    <source>
        <dbReference type="WBParaSite" id="TMUE_2000009715.1"/>
    </source>
</evidence>
<dbReference type="Pfam" id="PF00940">
    <property type="entry name" value="RNA_pol"/>
    <property type="match status" value="1"/>
</dbReference>
<evidence type="ECO:0000256" key="8">
    <source>
        <dbReference type="ARBA" id="ARBA00048552"/>
    </source>
</evidence>
<dbReference type="Gene3D" id="1.10.1320.10">
    <property type="entry name" value="DNA-directed RNA polymerase, N-terminal domain"/>
    <property type="match status" value="1"/>
</dbReference>
<keyword evidence="6" id="KW-0809">Transit peptide</keyword>
<dbReference type="WBParaSite" id="TMUE_2000009715.1">
    <property type="protein sequence ID" value="TMUE_2000009715.1"/>
    <property type="gene ID" value="WBGene00300708"/>
</dbReference>
<evidence type="ECO:0000259" key="11">
    <source>
        <dbReference type="SMART" id="SM01311"/>
    </source>
</evidence>
<dbReference type="Pfam" id="PF14700">
    <property type="entry name" value="RPOL_N"/>
    <property type="match status" value="1"/>
</dbReference>